<evidence type="ECO:0000313" key="6">
    <source>
        <dbReference type="Proteomes" id="UP001632038"/>
    </source>
</evidence>
<reference evidence="6" key="1">
    <citation type="journal article" date="2024" name="IScience">
        <title>Strigolactones Initiate the Formation of Haustorium-like Structures in Castilleja.</title>
        <authorList>
            <person name="Buerger M."/>
            <person name="Peterson D."/>
            <person name="Chory J."/>
        </authorList>
    </citation>
    <scope>NUCLEOTIDE SEQUENCE [LARGE SCALE GENOMIC DNA]</scope>
</reference>
<dbReference type="Gene3D" id="2.130.10.10">
    <property type="entry name" value="YVTN repeat-like/Quinoprotein amine dehydrogenase"/>
    <property type="match status" value="1"/>
</dbReference>
<feature type="compositionally biased region" description="Basic residues" evidence="4">
    <location>
        <begin position="14"/>
        <end position="25"/>
    </location>
</feature>
<keyword evidence="3" id="KW-0539">Nucleus</keyword>
<evidence type="ECO:0000256" key="1">
    <source>
        <dbReference type="ARBA" id="ARBA00004123"/>
    </source>
</evidence>
<feature type="region of interest" description="Disordered" evidence="4">
    <location>
        <begin position="1"/>
        <end position="48"/>
    </location>
</feature>
<evidence type="ECO:0000256" key="4">
    <source>
        <dbReference type="SAM" id="MobiDB-lite"/>
    </source>
</evidence>
<feature type="compositionally biased region" description="Basic and acidic residues" evidence="4">
    <location>
        <begin position="297"/>
        <end position="306"/>
    </location>
</feature>
<dbReference type="PANTHER" id="PTHR15052">
    <property type="entry name" value="RNA POLYMERASE III TRANSCRIPTION INITIATION FACTOR COMPLEX SUBUNIT"/>
    <property type="match status" value="1"/>
</dbReference>
<organism evidence="5 6">
    <name type="scientific">Castilleja foliolosa</name>
    <dbReference type="NCBI Taxonomy" id="1961234"/>
    <lineage>
        <taxon>Eukaryota</taxon>
        <taxon>Viridiplantae</taxon>
        <taxon>Streptophyta</taxon>
        <taxon>Embryophyta</taxon>
        <taxon>Tracheophyta</taxon>
        <taxon>Spermatophyta</taxon>
        <taxon>Magnoliopsida</taxon>
        <taxon>eudicotyledons</taxon>
        <taxon>Gunneridae</taxon>
        <taxon>Pentapetalae</taxon>
        <taxon>asterids</taxon>
        <taxon>lamiids</taxon>
        <taxon>Lamiales</taxon>
        <taxon>Orobanchaceae</taxon>
        <taxon>Pedicularideae</taxon>
        <taxon>Castillejinae</taxon>
        <taxon>Castilleja</taxon>
    </lineage>
</organism>
<protein>
    <recommendedName>
        <fullName evidence="7">Transducin/WD40 repeat-like superfamily protein</fullName>
    </recommendedName>
</protein>
<dbReference type="InterPro" id="IPR036322">
    <property type="entry name" value="WD40_repeat_dom_sf"/>
</dbReference>
<dbReference type="InterPro" id="IPR015943">
    <property type="entry name" value="WD40/YVTN_repeat-like_dom_sf"/>
</dbReference>
<dbReference type="GO" id="GO:0005634">
    <property type="term" value="C:nucleus"/>
    <property type="evidence" value="ECO:0007669"/>
    <property type="project" value="UniProtKB-SubCell"/>
</dbReference>
<dbReference type="Proteomes" id="UP001632038">
    <property type="component" value="Unassembled WGS sequence"/>
</dbReference>
<feature type="compositionally biased region" description="Pro residues" evidence="4">
    <location>
        <begin position="277"/>
        <end position="287"/>
    </location>
</feature>
<dbReference type="InterPro" id="IPR052416">
    <property type="entry name" value="GTF3C_component"/>
</dbReference>
<keyword evidence="2" id="KW-0804">Transcription</keyword>
<accession>A0ABD3CG78</accession>
<dbReference type="EMBL" id="JAVIJP010000036">
    <property type="protein sequence ID" value="KAL3628329.1"/>
    <property type="molecule type" value="Genomic_DNA"/>
</dbReference>
<dbReference type="SMART" id="SM00320">
    <property type="entry name" value="WD40"/>
    <property type="match status" value="3"/>
</dbReference>
<dbReference type="SUPFAM" id="SSF50978">
    <property type="entry name" value="WD40 repeat-like"/>
    <property type="match status" value="1"/>
</dbReference>
<dbReference type="PANTHER" id="PTHR15052:SF2">
    <property type="entry name" value="GENERAL TRANSCRIPTION FACTOR 3C POLYPEPTIDE 2"/>
    <property type="match status" value="1"/>
</dbReference>
<dbReference type="AlphaFoldDB" id="A0ABD3CG78"/>
<comment type="subcellular location">
    <subcellularLocation>
        <location evidence="1">Nucleus</location>
    </subcellularLocation>
</comment>
<name>A0ABD3CG78_9LAMI</name>
<evidence type="ECO:0008006" key="7">
    <source>
        <dbReference type="Google" id="ProtNLM"/>
    </source>
</evidence>
<feature type="region of interest" description="Disordered" evidence="4">
    <location>
        <begin position="222"/>
        <end position="308"/>
    </location>
</feature>
<evidence type="ECO:0000256" key="2">
    <source>
        <dbReference type="ARBA" id="ARBA00023163"/>
    </source>
</evidence>
<comment type="caution">
    <text evidence="5">The sequence shown here is derived from an EMBL/GenBank/DDBJ whole genome shotgun (WGS) entry which is preliminary data.</text>
</comment>
<evidence type="ECO:0000256" key="3">
    <source>
        <dbReference type="ARBA" id="ARBA00023242"/>
    </source>
</evidence>
<evidence type="ECO:0000313" key="5">
    <source>
        <dbReference type="EMBL" id="KAL3628329.1"/>
    </source>
</evidence>
<dbReference type="PRINTS" id="PR00929">
    <property type="entry name" value="ATHOOK"/>
</dbReference>
<sequence length="821" mass="91637">MEFDDGAPLAQSFKLKRKPIRKKKKQFEAQPEEPPEPAHDPDPAAVNPLPEIELDYSVENHFKAVDKIAKLCGYSDSLDANQPEIKRLSNSITFLREWRDFRYAPRSVMFANQHNLKEKDVAGEVTLHQFSSASVAKKEMGNGDEAGTEASKDYVMYVGGSVWALDWCPRDDQNSDTHIKSEFVAVAAHPPESSYHKIGAPLTGRGTIQIWCLLTVYMKGDVPNPRNKKSRRNPELAVKSNDPTEPPKPRGRPRKEPLNESVPRKPLGRPRKKPLDDPLPPSPLPPRPRGRPRKKPRNDSVKKIDTAEQYVQPLAIEYPMSSDRLHSSDGPSLIYHEHTYDEDSVDTNKASSSNQIDNSNLLLLTAPKVKAKKAKAKKKDQARDNNALHIPRQCEHGESASLSLDSMSPDKNIACIRACDANIPQIPIDVELPRLVLCLAHNGKVAWDVKWRPVNARHLESMHVMGYLAVLLGNGVLEVWEVPLPHTVKLVFPTSQEHIDPRFMKLKPVFRSSKLICGDKQSIPLTMEWSVSSLGDMILAGCHDGVVALWKFTVTDQLTETRPLLCFSAETGPIRTLAWAPIQSNPETANVFATAGQKGLKLWDIRDPFRPLREYPIQGGIFGLAWLPHLRCLLGVIDDGTLWSLNLEKTASDIPVSGKSLTVTSRPGLSSFDCSSFSIWCAVAYCGEDGKTFCFLPNSRSTKDPRRAGVYHYLCGSLLEEGPALVVASPSTNSSLSEKFPSMKKSRPKEEENTRVNQKIGQGCDNTIESISKQSEEVEKFPEKIVAMHRVSWNVNKGSYRWLCYGGAAGLVRCQKIDFFE</sequence>
<gene>
    <name evidence="5" type="ORF">CASFOL_027375</name>
</gene>
<proteinExistence type="predicted"/>
<keyword evidence="6" id="KW-1185">Reference proteome</keyword>
<feature type="region of interest" description="Disordered" evidence="4">
    <location>
        <begin position="730"/>
        <end position="757"/>
    </location>
</feature>
<dbReference type="InterPro" id="IPR017956">
    <property type="entry name" value="AT_hook_DNA-bd_motif"/>
</dbReference>
<dbReference type="InterPro" id="IPR001680">
    <property type="entry name" value="WD40_rpt"/>
</dbReference>